<dbReference type="HOGENOM" id="CLU_960981_0_0_1"/>
<dbReference type="Proteomes" id="UP000002051">
    <property type="component" value="Chromosome 8"/>
</dbReference>
<evidence type="ECO:0000313" key="1">
    <source>
        <dbReference type="EMBL" id="AET01898.1"/>
    </source>
</evidence>
<accession>G7L944</accession>
<dbReference type="AlphaFoldDB" id="G7L944"/>
<evidence type="ECO:0008006" key="4">
    <source>
        <dbReference type="Google" id="ProtNLM"/>
    </source>
</evidence>
<reference evidence="1 3" key="2">
    <citation type="journal article" date="2014" name="BMC Genomics">
        <title>An improved genome release (version Mt4.0) for the model legume Medicago truncatula.</title>
        <authorList>
            <person name="Tang H."/>
            <person name="Krishnakumar V."/>
            <person name="Bidwell S."/>
            <person name="Rosen B."/>
            <person name="Chan A."/>
            <person name="Zhou S."/>
            <person name="Gentzbittel L."/>
            <person name="Childs K.L."/>
            <person name="Yandell M."/>
            <person name="Gundlach H."/>
            <person name="Mayer K.F."/>
            <person name="Schwartz D.C."/>
            <person name="Town C.D."/>
        </authorList>
    </citation>
    <scope>GENOME REANNOTATION</scope>
    <source>
        <strain evidence="2 3">cv. Jemalong A17</strain>
    </source>
</reference>
<dbReference type="EnsemblPlants" id="AET01898">
    <property type="protein sequence ID" value="AET01898"/>
    <property type="gene ID" value="MTR_8g022850"/>
</dbReference>
<keyword evidence="3" id="KW-1185">Reference proteome</keyword>
<name>G7L944_MEDTR</name>
<evidence type="ECO:0000313" key="2">
    <source>
        <dbReference type="EnsemblPlants" id="AET01898"/>
    </source>
</evidence>
<proteinExistence type="predicted"/>
<reference evidence="2" key="3">
    <citation type="submission" date="2015-04" db="UniProtKB">
        <authorList>
            <consortium name="EnsemblPlants"/>
        </authorList>
    </citation>
    <scope>IDENTIFICATION</scope>
    <source>
        <strain evidence="2">cv. Jemalong A17</strain>
    </source>
</reference>
<evidence type="ECO:0000313" key="3">
    <source>
        <dbReference type="Proteomes" id="UP000002051"/>
    </source>
</evidence>
<organism evidence="1 3">
    <name type="scientific">Medicago truncatula</name>
    <name type="common">Barrel medic</name>
    <name type="synonym">Medicago tribuloides</name>
    <dbReference type="NCBI Taxonomy" id="3880"/>
    <lineage>
        <taxon>Eukaryota</taxon>
        <taxon>Viridiplantae</taxon>
        <taxon>Streptophyta</taxon>
        <taxon>Embryophyta</taxon>
        <taxon>Tracheophyta</taxon>
        <taxon>Spermatophyta</taxon>
        <taxon>Magnoliopsida</taxon>
        <taxon>eudicotyledons</taxon>
        <taxon>Gunneridae</taxon>
        <taxon>Pentapetalae</taxon>
        <taxon>rosids</taxon>
        <taxon>fabids</taxon>
        <taxon>Fabales</taxon>
        <taxon>Fabaceae</taxon>
        <taxon>Papilionoideae</taxon>
        <taxon>50 kb inversion clade</taxon>
        <taxon>NPAAA clade</taxon>
        <taxon>Hologalegina</taxon>
        <taxon>IRL clade</taxon>
        <taxon>Trifolieae</taxon>
        <taxon>Medicago</taxon>
    </lineage>
</organism>
<dbReference type="PANTHER" id="PTHR31286">
    <property type="entry name" value="GLYCINE-RICH CELL WALL STRUCTURAL PROTEIN 1.8-LIKE"/>
    <property type="match status" value="1"/>
</dbReference>
<dbReference type="PANTHER" id="PTHR31286:SF176">
    <property type="entry name" value="DUF4283 DOMAIN PROTEIN"/>
    <property type="match status" value="1"/>
</dbReference>
<protein>
    <recommendedName>
        <fullName evidence="4">DUF4283 domain protein</fullName>
    </recommendedName>
</protein>
<reference evidence="1 3" key="1">
    <citation type="journal article" date="2011" name="Nature">
        <title>The Medicago genome provides insight into the evolution of rhizobial symbioses.</title>
        <authorList>
            <person name="Young N.D."/>
            <person name="Debelle F."/>
            <person name="Oldroyd G.E."/>
            <person name="Geurts R."/>
            <person name="Cannon S.B."/>
            <person name="Udvardi M.K."/>
            <person name="Benedito V.A."/>
            <person name="Mayer K.F."/>
            <person name="Gouzy J."/>
            <person name="Schoof H."/>
            <person name="Van de Peer Y."/>
            <person name="Proost S."/>
            <person name="Cook D.R."/>
            <person name="Meyers B.C."/>
            <person name="Spannagl M."/>
            <person name="Cheung F."/>
            <person name="De Mita S."/>
            <person name="Krishnakumar V."/>
            <person name="Gundlach H."/>
            <person name="Zhou S."/>
            <person name="Mudge J."/>
            <person name="Bharti A.K."/>
            <person name="Murray J.D."/>
            <person name="Naoumkina M.A."/>
            <person name="Rosen B."/>
            <person name="Silverstein K.A."/>
            <person name="Tang H."/>
            <person name="Rombauts S."/>
            <person name="Zhao P.X."/>
            <person name="Zhou P."/>
            <person name="Barbe V."/>
            <person name="Bardou P."/>
            <person name="Bechner M."/>
            <person name="Bellec A."/>
            <person name="Berger A."/>
            <person name="Berges H."/>
            <person name="Bidwell S."/>
            <person name="Bisseling T."/>
            <person name="Choisne N."/>
            <person name="Couloux A."/>
            <person name="Denny R."/>
            <person name="Deshpande S."/>
            <person name="Dai X."/>
            <person name="Doyle J.J."/>
            <person name="Dudez A.M."/>
            <person name="Farmer A.D."/>
            <person name="Fouteau S."/>
            <person name="Franken C."/>
            <person name="Gibelin C."/>
            <person name="Gish J."/>
            <person name="Goldstein S."/>
            <person name="Gonzalez A.J."/>
            <person name="Green P.J."/>
            <person name="Hallab A."/>
            <person name="Hartog M."/>
            <person name="Hua A."/>
            <person name="Humphray S.J."/>
            <person name="Jeong D.H."/>
            <person name="Jing Y."/>
            <person name="Jocker A."/>
            <person name="Kenton S.M."/>
            <person name="Kim D.J."/>
            <person name="Klee K."/>
            <person name="Lai H."/>
            <person name="Lang C."/>
            <person name="Lin S."/>
            <person name="Macmil S.L."/>
            <person name="Magdelenat G."/>
            <person name="Matthews L."/>
            <person name="McCorrison J."/>
            <person name="Monaghan E.L."/>
            <person name="Mun J.H."/>
            <person name="Najar F.Z."/>
            <person name="Nicholson C."/>
            <person name="Noirot C."/>
            <person name="O'Bleness M."/>
            <person name="Paule C.R."/>
            <person name="Poulain J."/>
            <person name="Prion F."/>
            <person name="Qin B."/>
            <person name="Qu C."/>
            <person name="Retzel E.F."/>
            <person name="Riddle C."/>
            <person name="Sallet E."/>
            <person name="Samain S."/>
            <person name="Samson N."/>
            <person name="Sanders I."/>
            <person name="Saurat O."/>
            <person name="Scarpelli C."/>
            <person name="Schiex T."/>
            <person name="Segurens B."/>
            <person name="Severin A.J."/>
            <person name="Sherrier D.J."/>
            <person name="Shi R."/>
            <person name="Sims S."/>
            <person name="Singer S.R."/>
            <person name="Sinharoy S."/>
            <person name="Sterck L."/>
            <person name="Viollet A."/>
            <person name="Wang B.B."/>
            <person name="Wang K."/>
            <person name="Wang M."/>
            <person name="Wang X."/>
            <person name="Warfsmann J."/>
            <person name="Weissenbach J."/>
            <person name="White D.D."/>
            <person name="White J.D."/>
            <person name="Wiley G.B."/>
            <person name="Wincker P."/>
            <person name="Xing Y."/>
            <person name="Yang L."/>
            <person name="Yao Z."/>
            <person name="Ying F."/>
            <person name="Zhai J."/>
            <person name="Zhou L."/>
            <person name="Zuber A."/>
            <person name="Denarie J."/>
            <person name="Dixon R.A."/>
            <person name="May G.D."/>
            <person name="Schwartz D.C."/>
            <person name="Rogers J."/>
            <person name="Quetier F."/>
            <person name="Town C.D."/>
            <person name="Roe B.A."/>
        </authorList>
    </citation>
    <scope>NUCLEOTIDE SEQUENCE [LARGE SCALE GENOMIC DNA]</scope>
    <source>
        <strain evidence="1">A17</strain>
        <strain evidence="2 3">cv. Jemalong A17</strain>
    </source>
</reference>
<sequence>MKVAARNFTAQVVSNNIYFRVPDFPQPCMKGDSISIKISEDEYTKELKNKPPTAKQLHETLIPLWKINSWKLVMLDKGFFEFVFSNIEEMRSVWSTGSWNLKFEIICFACHNGFRISALTLRNNIIQKTLIEIVGVVGMPITLDEPNINRVFGHYAMLLVEVDLSKPLHDNVLVEREGKTDFNCDEASDTNLVDTFFFEKLHEEVVPKDHAQVDLGRSIVVTDSNMSNFSENVIHDIKVLGLAPTVAKQTMDFLSDSWTNMGQMEDIVDLDPNQQFQLLIPKKKNNKLNQ</sequence>
<gene>
    <name evidence="1" type="ordered locus">MTR_8g022850</name>
</gene>
<dbReference type="EMBL" id="CM001224">
    <property type="protein sequence ID" value="AET01898.1"/>
    <property type="molecule type" value="Genomic_DNA"/>
</dbReference>
<dbReference type="InterPro" id="IPR040256">
    <property type="entry name" value="At4g02000-like"/>
</dbReference>
<dbReference type="PaxDb" id="3880-AET01898"/>